<evidence type="ECO:0000256" key="1">
    <source>
        <dbReference type="ARBA" id="ARBA00022723"/>
    </source>
</evidence>
<dbReference type="InterPro" id="IPR017896">
    <property type="entry name" value="4Fe4S_Fe-S-bd"/>
</dbReference>
<dbReference type="Pfam" id="PF00248">
    <property type="entry name" value="Aldo_ket_red"/>
    <property type="match status" value="1"/>
</dbReference>
<evidence type="ECO:0000256" key="3">
    <source>
        <dbReference type="ARBA" id="ARBA00023014"/>
    </source>
</evidence>
<protein>
    <submittedName>
        <fullName evidence="5">Aldo/keto reductase</fullName>
    </submittedName>
</protein>
<comment type="caution">
    <text evidence="5">The sequence shown here is derived from an EMBL/GenBank/DDBJ whole genome shotgun (WGS) entry which is preliminary data.</text>
</comment>
<reference evidence="5 6" key="1">
    <citation type="submission" date="2020-08" db="EMBL/GenBank/DDBJ databases">
        <title>Genome public.</title>
        <authorList>
            <person name="Liu C."/>
            <person name="Sun Q."/>
        </authorList>
    </citation>
    <scope>NUCLEOTIDE SEQUENCE [LARGE SCALE GENOMIC DNA]</scope>
    <source>
        <strain evidence="5 6">NSJ-6</strain>
    </source>
</reference>
<dbReference type="RefSeq" id="WP_186859624.1">
    <property type="nucleotide sequence ID" value="NZ_JACOOO010000012.1"/>
</dbReference>
<dbReference type="InterPro" id="IPR053135">
    <property type="entry name" value="AKR2_Oxidoreductase"/>
</dbReference>
<feature type="domain" description="4Fe-4S ferredoxin-type" evidence="4">
    <location>
        <begin position="335"/>
        <end position="363"/>
    </location>
</feature>
<accession>A0ABR7DB39</accession>
<dbReference type="SUPFAM" id="SSF46548">
    <property type="entry name" value="alpha-helical ferredoxin"/>
    <property type="match status" value="1"/>
</dbReference>
<dbReference type="InterPro" id="IPR017900">
    <property type="entry name" value="4Fe4S_Fe_S_CS"/>
</dbReference>
<dbReference type="SUPFAM" id="SSF51430">
    <property type="entry name" value="NAD(P)-linked oxidoreductase"/>
    <property type="match status" value="1"/>
</dbReference>
<name>A0ABR7DB39_9CLOT</name>
<keyword evidence="3" id="KW-0411">Iron-sulfur</keyword>
<dbReference type="PANTHER" id="PTHR43312:SF2">
    <property type="entry name" value="OXIDOREDUCTASE"/>
    <property type="match status" value="1"/>
</dbReference>
<dbReference type="InterPro" id="IPR036812">
    <property type="entry name" value="NAD(P)_OxRdtase_dom_sf"/>
</dbReference>
<organism evidence="5 6">
    <name type="scientific">Clostridium hominis</name>
    <dbReference type="NCBI Taxonomy" id="2763036"/>
    <lineage>
        <taxon>Bacteria</taxon>
        <taxon>Bacillati</taxon>
        <taxon>Bacillota</taxon>
        <taxon>Clostridia</taxon>
        <taxon>Eubacteriales</taxon>
        <taxon>Clostridiaceae</taxon>
        <taxon>Clostridium</taxon>
    </lineage>
</organism>
<dbReference type="PROSITE" id="PS00198">
    <property type="entry name" value="4FE4S_FER_1"/>
    <property type="match status" value="2"/>
</dbReference>
<gene>
    <name evidence="5" type="ORF">H8S20_06715</name>
</gene>
<evidence type="ECO:0000259" key="4">
    <source>
        <dbReference type="PROSITE" id="PS51379"/>
    </source>
</evidence>
<dbReference type="Gene3D" id="3.20.20.100">
    <property type="entry name" value="NADP-dependent oxidoreductase domain"/>
    <property type="match status" value="1"/>
</dbReference>
<dbReference type="Proteomes" id="UP000596929">
    <property type="component" value="Unassembled WGS sequence"/>
</dbReference>
<dbReference type="Pfam" id="PF13187">
    <property type="entry name" value="Fer4_9"/>
    <property type="match status" value="1"/>
</dbReference>
<dbReference type="Gene3D" id="3.30.70.20">
    <property type="match status" value="1"/>
</dbReference>
<keyword evidence="1" id="KW-0479">Metal-binding</keyword>
<keyword evidence="2" id="KW-0408">Iron</keyword>
<proteinExistence type="predicted"/>
<dbReference type="EMBL" id="JACOOO010000012">
    <property type="protein sequence ID" value="MBC5628588.1"/>
    <property type="molecule type" value="Genomic_DNA"/>
</dbReference>
<dbReference type="PROSITE" id="PS51379">
    <property type="entry name" value="4FE4S_FER_2"/>
    <property type="match status" value="1"/>
</dbReference>
<evidence type="ECO:0000313" key="5">
    <source>
        <dbReference type="EMBL" id="MBC5628588.1"/>
    </source>
</evidence>
<dbReference type="PANTHER" id="PTHR43312">
    <property type="entry name" value="D-THREO-ALDOSE 1-DEHYDROGENASE"/>
    <property type="match status" value="1"/>
</dbReference>
<dbReference type="CDD" id="cd19096">
    <property type="entry name" value="AKR_Fe-S_oxidoreductase"/>
    <property type="match status" value="1"/>
</dbReference>
<sequence length="374" mass="42957">MGQKKLGFGFMRLPITNKEDQSSIDYKQVNDMVDIFLERGFTYFDTAYMYHNFISESVIKEAVVKRYPRSAFTIATKMPTMFLKKEEDLERIFNEQLDKVGVGYFDYYLLHNLGVTNYEIAKKFNAFTFIKKKKAEGKIKKIGFSFHDTADLLEEILTEHPEVDFVQLQLNYIDWDNESIQSRKCYEVATKHNKPVIVMEPIKGGTLASVPSKAEKLLKEYNRDMSVPSWAIRFAASHENVMMVLSGMSTMEQLLDNTGYMENFKPFNEEEYGIINNVVDIINDAIEIPCTACQYCVDGCPKKIDIPKYFALYNAEKQAGSQGFSTQGVYYANLTKTYGKASECINCKKCEKSCPQHLNIVGYLKNVAMTFEKI</sequence>
<dbReference type="InterPro" id="IPR023210">
    <property type="entry name" value="NADP_OxRdtase_dom"/>
</dbReference>
<keyword evidence="6" id="KW-1185">Reference proteome</keyword>
<evidence type="ECO:0000256" key="2">
    <source>
        <dbReference type="ARBA" id="ARBA00023004"/>
    </source>
</evidence>
<evidence type="ECO:0000313" key="6">
    <source>
        <dbReference type="Proteomes" id="UP000596929"/>
    </source>
</evidence>